<feature type="domain" description="DhaK" evidence="1">
    <location>
        <begin position="7"/>
        <end position="326"/>
    </location>
</feature>
<gene>
    <name evidence="2" type="ORF">CJF60_01975</name>
</gene>
<dbReference type="Gene3D" id="3.30.1180.20">
    <property type="entry name" value="Dihydroxyacetone kinase, domain 2"/>
    <property type="match status" value="1"/>
</dbReference>
<evidence type="ECO:0000313" key="2">
    <source>
        <dbReference type="EMBL" id="PAF55431.1"/>
    </source>
</evidence>
<dbReference type="GO" id="GO:0016301">
    <property type="term" value="F:kinase activity"/>
    <property type="evidence" value="ECO:0007669"/>
    <property type="project" value="UniProtKB-KW"/>
</dbReference>
<evidence type="ECO:0000259" key="1">
    <source>
        <dbReference type="PROSITE" id="PS51481"/>
    </source>
</evidence>
<keyword evidence="2" id="KW-0808">Transferase</keyword>
<dbReference type="SUPFAM" id="SSF82549">
    <property type="entry name" value="DAK1/DegV-like"/>
    <property type="match status" value="1"/>
</dbReference>
<dbReference type="Gene3D" id="3.40.50.10440">
    <property type="entry name" value="Dihydroxyacetone kinase, domain 1"/>
    <property type="match status" value="1"/>
</dbReference>
<dbReference type="InterPro" id="IPR050861">
    <property type="entry name" value="Dihydroxyacetone_Kinase"/>
</dbReference>
<evidence type="ECO:0000313" key="3">
    <source>
        <dbReference type="Proteomes" id="UP000217033"/>
    </source>
</evidence>
<dbReference type="InterPro" id="IPR012736">
    <property type="entry name" value="DhaK_1"/>
</dbReference>
<reference evidence="2" key="1">
    <citation type="submission" date="2017-08" db="EMBL/GenBank/DDBJ databases">
        <authorList>
            <person name="Alvarez-Ponce D."/>
            <person name="Weitzman C.L."/>
            <person name="Tillett R.L."/>
            <person name="Sandmeier F.C."/>
            <person name="Tracy C.R."/>
        </authorList>
    </citation>
    <scope>NUCLEOTIDE SEQUENCE [LARGE SCALE GENOMIC DNA]</scope>
    <source>
        <strain evidence="2">PS6</strain>
    </source>
</reference>
<sequence length="326" mass="35392">MKKLINKSENIVREMLEGIAFANPNLKVDYENQVVYKKNLNKDKVTLISGGGSGHEPAHAGYVAKGMLDAAVCGEVFTSPTSIMVNEAIELTKSNKGTLLIIKNYTGDVLNFTIAKDMASEMGYNVETVVVNDDVAVENSTYTAGRRGIAGTIFVHKIAGAAAEKGMSLLEVKRVAEKVINNVKSMGLSIGQAIVPSVGKASFTLEDDEIELGLGIHGEPGVKKEKMQSSEFLVWKLLDHILVEDDYTKGEVAILLNGLGGTPLMEQYIALNDAKKYLESKNIKVTYAKVGNFMTALEMPGISISLLKMDSEIKELLLEKSEASQW</sequence>
<dbReference type="NCBIfam" id="TIGR02363">
    <property type="entry name" value="dhaK1"/>
    <property type="match status" value="1"/>
</dbReference>
<keyword evidence="3" id="KW-1185">Reference proteome</keyword>
<protein>
    <submittedName>
        <fullName evidence="2">Dihydroxyacetone kinase subunit DhaK</fullName>
    </submittedName>
</protein>
<dbReference type="InterPro" id="IPR004006">
    <property type="entry name" value="DhaK_dom"/>
</dbReference>
<dbReference type="EMBL" id="NQMN01000001">
    <property type="protein sequence ID" value="PAF55431.1"/>
    <property type="molecule type" value="Genomic_DNA"/>
</dbReference>
<dbReference type="PROSITE" id="PS51481">
    <property type="entry name" value="DHAK"/>
    <property type="match status" value="1"/>
</dbReference>
<proteinExistence type="predicted"/>
<accession>A0ABX4H698</accession>
<comment type="caution">
    <text evidence="2">The sequence shown here is derived from an EMBL/GenBank/DDBJ whole genome shotgun (WGS) entry which is preliminary data.</text>
</comment>
<name>A0ABX4H698_9BACT</name>
<dbReference type="Pfam" id="PF02733">
    <property type="entry name" value="Dak1"/>
    <property type="match status" value="1"/>
</dbReference>
<dbReference type="Proteomes" id="UP000217033">
    <property type="component" value="Unassembled WGS sequence"/>
</dbReference>
<dbReference type="RefSeq" id="WP_084232431.1">
    <property type="nucleotide sequence ID" value="NZ_FWXE01000007.1"/>
</dbReference>
<organism evidence="2 3">
    <name type="scientific">Mycoplasmopsis agassizii</name>
    <dbReference type="NCBI Taxonomy" id="33922"/>
    <lineage>
        <taxon>Bacteria</taxon>
        <taxon>Bacillati</taxon>
        <taxon>Mycoplasmatota</taxon>
        <taxon>Mycoplasmoidales</taxon>
        <taxon>Metamycoplasmataceae</taxon>
        <taxon>Mycoplasmopsis</taxon>
    </lineage>
</organism>
<keyword evidence="2" id="KW-0418">Kinase</keyword>
<dbReference type="PANTHER" id="PTHR28629:SF4">
    <property type="entry name" value="TRIOKINASE_FMN CYCLASE"/>
    <property type="match status" value="1"/>
</dbReference>
<dbReference type="PANTHER" id="PTHR28629">
    <property type="entry name" value="TRIOKINASE/FMN CYCLASE"/>
    <property type="match status" value="1"/>
</dbReference>